<dbReference type="InterPro" id="IPR036397">
    <property type="entry name" value="RNaseH_sf"/>
</dbReference>
<feature type="domain" description="RNase H type-1" evidence="13">
    <location>
        <begin position="214"/>
        <end position="365"/>
    </location>
</feature>
<evidence type="ECO:0000256" key="3">
    <source>
        <dbReference type="ARBA" id="ARBA00004065"/>
    </source>
</evidence>
<dbReference type="InterPro" id="IPR050092">
    <property type="entry name" value="RNase_H"/>
</dbReference>
<dbReference type="STRING" id="28573.A0A0U1LJK0"/>
<reference evidence="14 15" key="1">
    <citation type="submission" date="2015-04" db="EMBL/GenBank/DDBJ databases">
        <authorList>
            <person name="Syromyatnikov M.Y."/>
            <person name="Popov V.N."/>
        </authorList>
    </citation>
    <scope>NUCLEOTIDE SEQUENCE [LARGE SCALE GENOMIC DNA]</scope>
    <source>
        <strain evidence="14">WF-38-12</strain>
    </source>
</reference>
<feature type="region of interest" description="Disordered" evidence="12">
    <location>
        <begin position="138"/>
        <end position="166"/>
    </location>
</feature>
<comment type="function">
    <text evidence="3">Endonuclease that specifically degrades the RNA of RNA-DNA hybrids.</text>
</comment>
<dbReference type="PANTHER" id="PTHR10642:SF26">
    <property type="entry name" value="RIBONUCLEASE H1"/>
    <property type="match status" value="1"/>
</dbReference>
<dbReference type="CDD" id="cd09280">
    <property type="entry name" value="RNase_HI_eukaryote_like"/>
    <property type="match status" value="1"/>
</dbReference>
<dbReference type="InterPro" id="IPR037056">
    <property type="entry name" value="RNase_H1_N_sf"/>
</dbReference>
<comment type="catalytic activity">
    <reaction evidence="1">
        <text>Endonucleolytic cleavage to 5'-phosphomonoester.</text>
        <dbReference type="EC" id="3.1.26.4"/>
    </reaction>
</comment>
<keyword evidence="7" id="KW-0540">Nuclease</keyword>
<dbReference type="GO" id="GO:0046872">
    <property type="term" value="F:metal ion binding"/>
    <property type="evidence" value="ECO:0007669"/>
    <property type="project" value="UniProtKB-KW"/>
</dbReference>
<protein>
    <recommendedName>
        <fullName evidence="6">Ribonuclease H</fullName>
        <ecNumber evidence="5">3.1.26.4</ecNumber>
    </recommendedName>
</protein>
<evidence type="ECO:0000259" key="13">
    <source>
        <dbReference type="PROSITE" id="PS50879"/>
    </source>
</evidence>
<dbReference type="GO" id="GO:0003676">
    <property type="term" value="F:nucleic acid binding"/>
    <property type="evidence" value="ECO:0007669"/>
    <property type="project" value="InterPro"/>
</dbReference>
<dbReference type="EC" id="3.1.26.4" evidence="5"/>
<evidence type="ECO:0000256" key="8">
    <source>
        <dbReference type="ARBA" id="ARBA00022723"/>
    </source>
</evidence>
<comment type="cofactor">
    <cofactor evidence="2">
        <name>Mg(2+)</name>
        <dbReference type="ChEBI" id="CHEBI:18420"/>
    </cofactor>
</comment>
<gene>
    <name evidence="14" type="ORF">PISL3812_00539</name>
</gene>
<dbReference type="Proteomes" id="UP000054383">
    <property type="component" value="Unassembled WGS sequence"/>
</dbReference>
<dbReference type="PROSITE" id="PS50879">
    <property type="entry name" value="RNASE_H_1"/>
    <property type="match status" value="1"/>
</dbReference>
<dbReference type="InterPro" id="IPR011320">
    <property type="entry name" value="RNase_H1_N"/>
</dbReference>
<evidence type="ECO:0000313" key="15">
    <source>
        <dbReference type="Proteomes" id="UP000054383"/>
    </source>
</evidence>
<evidence type="ECO:0000256" key="11">
    <source>
        <dbReference type="ARBA" id="ARBA00022842"/>
    </source>
</evidence>
<keyword evidence="15" id="KW-1185">Reference proteome</keyword>
<evidence type="ECO:0000256" key="1">
    <source>
        <dbReference type="ARBA" id="ARBA00000077"/>
    </source>
</evidence>
<dbReference type="AlphaFoldDB" id="A0A0U1LJK0"/>
<dbReference type="FunFam" id="3.40.970.10:FF:000001">
    <property type="entry name" value="Ribonuclease H1"/>
    <property type="match status" value="1"/>
</dbReference>
<keyword evidence="10" id="KW-0378">Hydrolase</keyword>
<dbReference type="PANTHER" id="PTHR10642">
    <property type="entry name" value="RIBONUCLEASE H1"/>
    <property type="match status" value="1"/>
</dbReference>
<evidence type="ECO:0000256" key="12">
    <source>
        <dbReference type="SAM" id="MobiDB-lite"/>
    </source>
</evidence>
<dbReference type="SUPFAM" id="SSF53098">
    <property type="entry name" value="Ribonuclease H-like"/>
    <property type="match status" value="1"/>
</dbReference>
<dbReference type="Gene3D" id="3.30.420.10">
    <property type="entry name" value="Ribonuclease H-like superfamily/Ribonuclease H"/>
    <property type="match status" value="1"/>
</dbReference>
<evidence type="ECO:0000256" key="4">
    <source>
        <dbReference type="ARBA" id="ARBA00005300"/>
    </source>
</evidence>
<name>A0A0U1LJK0_TALIS</name>
<dbReference type="OMA" id="ELWYGLY"/>
<dbReference type="InterPro" id="IPR012337">
    <property type="entry name" value="RNaseH-like_sf"/>
</dbReference>
<evidence type="ECO:0000256" key="2">
    <source>
        <dbReference type="ARBA" id="ARBA00001946"/>
    </source>
</evidence>
<dbReference type="Pfam" id="PF01693">
    <property type="entry name" value="Cauli_VI"/>
    <property type="match status" value="2"/>
</dbReference>
<evidence type="ECO:0000313" key="14">
    <source>
        <dbReference type="EMBL" id="CRG83189.1"/>
    </source>
</evidence>
<sequence>MNKNNSTTTPSPSPGPTTKATAGVKRKRGPTAKYYAVKRGFIPGVYFNWNDCLAQVTGFKNADFKTFPSIDQANSFIKGEKINASAGNGEEPTRFYGVQRGRVPGVYLDWTEAQAQIVGFVRPRFKKFESRREAEEFVAKGQEAKKDAPAPVPGTTTTNPKDADGEEVAAGIAPLPPNAEDGFDPNVLLEPATGKVVYRTPDQKAETKTQPTAPPGMLRIYTDGSSLGNGYKGAQAGVGVYFGPGDTSRNVSEPLKGSRQTNQRAELTAILRALEIAPRHRPVTIVTDSRYAIDCVTSWFKKWIRNNWQTSDGRPVENKDLVKAVLVKINERESLNVTTSFEWVKGHNRDFGNEEADKLAVHGARKGAAGVSTAGAVVEDDIPDELADEVDDL</sequence>
<keyword evidence="8" id="KW-0479">Metal-binding</keyword>
<dbReference type="SUPFAM" id="SSF55658">
    <property type="entry name" value="L9 N-domain-like"/>
    <property type="match status" value="2"/>
</dbReference>
<feature type="compositionally biased region" description="Basic and acidic residues" evidence="12">
    <location>
        <begin position="138"/>
        <end position="148"/>
    </location>
</feature>
<keyword evidence="9" id="KW-0255">Endonuclease</keyword>
<dbReference type="InterPro" id="IPR009027">
    <property type="entry name" value="Ribosomal_bL9/RNase_H1_N"/>
</dbReference>
<dbReference type="FunFam" id="3.40.970.10:FF:000002">
    <property type="entry name" value="Ribonuclease H"/>
    <property type="match status" value="1"/>
</dbReference>
<accession>A0A0U1LJK0</accession>
<dbReference type="GO" id="GO:0043137">
    <property type="term" value="P:DNA replication, removal of RNA primer"/>
    <property type="evidence" value="ECO:0007669"/>
    <property type="project" value="TreeGrafter"/>
</dbReference>
<evidence type="ECO:0000256" key="7">
    <source>
        <dbReference type="ARBA" id="ARBA00022722"/>
    </source>
</evidence>
<dbReference type="InterPro" id="IPR002156">
    <property type="entry name" value="RNaseH_domain"/>
</dbReference>
<comment type="similarity">
    <text evidence="4">Belongs to the RNase H family.</text>
</comment>
<dbReference type="OrthoDB" id="407198at2759"/>
<proteinExistence type="inferred from homology"/>
<evidence type="ECO:0000256" key="9">
    <source>
        <dbReference type="ARBA" id="ARBA00022759"/>
    </source>
</evidence>
<dbReference type="FunFam" id="3.30.420.10:FF:000090">
    <property type="entry name" value="Ribonuclease H"/>
    <property type="match status" value="1"/>
</dbReference>
<organism evidence="14 15">
    <name type="scientific">Talaromyces islandicus</name>
    <name type="common">Penicillium islandicum</name>
    <dbReference type="NCBI Taxonomy" id="28573"/>
    <lineage>
        <taxon>Eukaryota</taxon>
        <taxon>Fungi</taxon>
        <taxon>Dikarya</taxon>
        <taxon>Ascomycota</taxon>
        <taxon>Pezizomycotina</taxon>
        <taxon>Eurotiomycetes</taxon>
        <taxon>Eurotiomycetidae</taxon>
        <taxon>Eurotiales</taxon>
        <taxon>Trichocomaceae</taxon>
        <taxon>Talaromyces</taxon>
        <taxon>Talaromyces sect. Islandici</taxon>
    </lineage>
</organism>
<feature type="compositionally biased region" description="Low complexity" evidence="12">
    <location>
        <begin position="1"/>
        <end position="23"/>
    </location>
</feature>
<dbReference type="EMBL" id="CVMT01000001">
    <property type="protein sequence ID" value="CRG83189.1"/>
    <property type="molecule type" value="Genomic_DNA"/>
</dbReference>
<dbReference type="Gene3D" id="3.40.970.10">
    <property type="entry name" value="Ribonuclease H1, N-terminal domain"/>
    <property type="match status" value="2"/>
</dbReference>
<keyword evidence="11" id="KW-0460">Magnesium</keyword>
<evidence type="ECO:0000256" key="5">
    <source>
        <dbReference type="ARBA" id="ARBA00012180"/>
    </source>
</evidence>
<dbReference type="GO" id="GO:0004523">
    <property type="term" value="F:RNA-DNA hybrid ribonuclease activity"/>
    <property type="evidence" value="ECO:0007669"/>
    <property type="project" value="UniProtKB-EC"/>
</dbReference>
<evidence type="ECO:0000256" key="6">
    <source>
        <dbReference type="ARBA" id="ARBA00017721"/>
    </source>
</evidence>
<dbReference type="Pfam" id="PF00075">
    <property type="entry name" value="RNase_H"/>
    <property type="match status" value="1"/>
</dbReference>
<feature type="region of interest" description="Disordered" evidence="12">
    <location>
        <begin position="1"/>
        <end position="25"/>
    </location>
</feature>
<evidence type="ECO:0000256" key="10">
    <source>
        <dbReference type="ARBA" id="ARBA00022801"/>
    </source>
</evidence>